<dbReference type="InterPro" id="IPR001534">
    <property type="entry name" value="Transthyretin-like"/>
</dbReference>
<evidence type="ECO:0000313" key="5">
    <source>
        <dbReference type="EMBL" id="CAB3409334.1"/>
    </source>
</evidence>
<reference evidence="5 6" key="1">
    <citation type="submission" date="2020-04" db="EMBL/GenBank/DDBJ databases">
        <authorList>
            <person name="Laetsch R D."/>
            <person name="Stevens L."/>
            <person name="Kumar S."/>
            <person name="Blaxter L. M."/>
        </authorList>
    </citation>
    <scope>NUCLEOTIDE SEQUENCE [LARGE SCALE GENOMIC DNA]</scope>
</reference>
<comment type="similarity">
    <text evidence="2">Belongs to the nematode transthyretin-like family.</text>
</comment>
<evidence type="ECO:0000313" key="6">
    <source>
        <dbReference type="Proteomes" id="UP000494206"/>
    </source>
</evidence>
<keyword evidence="3" id="KW-0964">Secreted</keyword>
<dbReference type="GO" id="GO:0009986">
    <property type="term" value="C:cell surface"/>
    <property type="evidence" value="ECO:0007669"/>
    <property type="project" value="InterPro"/>
</dbReference>
<dbReference type="GO" id="GO:0005576">
    <property type="term" value="C:extracellular region"/>
    <property type="evidence" value="ECO:0007669"/>
    <property type="project" value="UniProtKB-SubCell"/>
</dbReference>
<evidence type="ECO:0008006" key="7">
    <source>
        <dbReference type="Google" id="ProtNLM"/>
    </source>
</evidence>
<comment type="caution">
    <text evidence="5">The sequence shown here is derived from an EMBL/GenBank/DDBJ whole genome shotgun (WGS) entry which is preliminary data.</text>
</comment>
<evidence type="ECO:0000256" key="3">
    <source>
        <dbReference type="ARBA" id="ARBA00022525"/>
    </source>
</evidence>
<dbReference type="InterPro" id="IPR038479">
    <property type="entry name" value="Transthyretin-like_sf"/>
</dbReference>
<comment type="subcellular location">
    <subcellularLocation>
        <location evidence="1">Secreted</location>
    </subcellularLocation>
</comment>
<protein>
    <recommendedName>
        <fullName evidence="7">Transthyretin-like family protein</fullName>
    </recommendedName>
</protein>
<organism evidence="5 6">
    <name type="scientific">Caenorhabditis bovis</name>
    <dbReference type="NCBI Taxonomy" id="2654633"/>
    <lineage>
        <taxon>Eukaryota</taxon>
        <taxon>Metazoa</taxon>
        <taxon>Ecdysozoa</taxon>
        <taxon>Nematoda</taxon>
        <taxon>Chromadorea</taxon>
        <taxon>Rhabditida</taxon>
        <taxon>Rhabditina</taxon>
        <taxon>Rhabditomorpha</taxon>
        <taxon>Rhabditoidea</taxon>
        <taxon>Rhabditidae</taxon>
        <taxon>Peloderinae</taxon>
        <taxon>Caenorhabditis</taxon>
    </lineage>
</organism>
<keyword evidence="4" id="KW-0732">Signal</keyword>
<dbReference type="EMBL" id="CADEPM010000008">
    <property type="protein sequence ID" value="CAB3409334.1"/>
    <property type="molecule type" value="Genomic_DNA"/>
</dbReference>
<keyword evidence="6" id="KW-1185">Reference proteome</keyword>
<dbReference type="Gene3D" id="2.60.40.3330">
    <property type="match status" value="1"/>
</dbReference>
<dbReference type="AlphaFoldDB" id="A0A8S1FAT7"/>
<sequence>MPPICPLQIVPDSRIASGKTDRNGRFALTGSVSGWIFDPIPYIKFTTDCQIISGVSCPKTTKFKVPFESDETHIKYSIGSVNVKQFVRRGACKSKFDE</sequence>
<proteinExistence type="inferred from homology"/>
<evidence type="ECO:0000256" key="1">
    <source>
        <dbReference type="ARBA" id="ARBA00004613"/>
    </source>
</evidence>
<dbReference type="Proteomes" id="UP000494206">
    <property type="component" value="Unassembled WGS sequence"/>
</dbReference>
<evidence type="ECO:0000256" key="2">
    <source>
        <dbReference type="ARBA" id="ARBA00010112"/>
    </source>
</evidence>
<name>A0A8S1FAT7_9PELO</name>
<gene>
    <name evidence="5" type="ORF">CBOVIS_LOCUS10997</name>
</gene>
<dbReference type="Pfam" id="PF01060">
    <property type="entry name" value="TTR-52"/>
    <property type="match status" value="1"/>
</dbReference>
<evidence type="ECO:0000256" key="4">
    <source>
        <dbReference type="ARBA" id="ARBA00022729"/>
    </source>
</evidence>
<accession>A0A8S1FAT7</accession>